<evidence type="ECO:0000313" key="6">
    <source>
        <dbReference type="EMBL" id="KND62512.1"/>
    </source>
</evidence>
<evidence type="ECO:0000256" key="1">
    <source>
        <dbReference type="ARBA" id="ARBA00022793"/>
    </source>
</evidence>
<dbReference type="PATRIC" id="fig|198422.3.peg.289"/>
<dbReference type="PANTHER" id="PTHR10067">
    <property type="entry name" value="PHOSPHATIDYLSERINE DECARBOXYLASE"/>
    <property type="match status" value="1"/>
</dbReference>
<dbReference type="GO" id="GO:0004609">
    <property type="term" value="F:phosphatidylserine decarboxylase activity"/>
    <property type="evidence" value="ECO:0007669"/>
    <property type="project" value="InterPro"/>
</dbReference>
<organism evidence="6 7">
    <name type="scientific">Candidatus Phytoplasma phoenicium</name>
    <dbReference type="NCBI Taxonomy" id="198422"/>
    <lineage>
        <taxon>Bacteria</taxon>
        <taxon>Bacillati</taxon>
        <taxon>Mycoplasmatota</taxon>
        <taxon>Mollicutes</taxon>
        <taxon>Acholeplasmatales</taxon>
        <taxon>Acholeplasmataceae</taxon>
        <taxon>Candidatus Phytoplasma</taxon>
        <taxon>16SrIX (Pigeon pea witches'-broom group)</taxon>
    </lineage>
</organism>
<dbReference type="Pfam" id="PF02666">
    <property type="entry name" value="PS_Dcarbxylase"/>
    <property type="match status" value="1"/>
</dbReference>
<keyword evidence="7" id="KW-1185">Reference proteome</keyword>
<dbReference type="PANTHER" id="PTHR10067:SF17">
    <property type="entry name" value="PHOSPHATIDYLSERINE DECARBOXYLASE PROENZYME 2"/>
    <property type="match status" value="1"/>
</dbReference>
<reference evidence="6 7" key="1">
    <citation type="journal article" date="2015" name="BMC Microbiol.">
        <title>'Candidatus Phytoplasma phoenicium' associated with almond witches'-broom disease: from draft genome to genetic diversity among strain populations.</title>
        <authorList>
            <person name="Quaglino F."/>
            <person name="Kube M."/>
            <person name="Jawhari M."/>
            <person name="Abou-Jawdah Y."/>
            <person name="Siewert C."/>
            <person name="Choueiri E."/>
            <person name="Sobh H."/>
            <person name="Casati P."/>
            <person name="Tedeschi R."/>
            <person name="Molino Lova M."/>
            <person name="Alma A."/>
            <person name="Bianco P.A."/>
        </authorList>
    </citation>
    <scope>NUCLEOTIDE SEQUENCE [LARGE SCALE GENOMIC DNA]</scope>
    <source>
        <strain evidence="6 7">SA213</strain>
    </source>
</reference>
<protein>
    <submittedName>
        <fullName evidence="6">Phosphatidylserine decarboxylase</fullName>
    </submittedName>
</protein>
<evidence type="ECO:0000256" key="5">
    <source>
        <dbReference type="SAM" id="Phobius"/>
    </source>
</evidence>
<feature type="transmembrane region" description="Helical" evidence="5">
    <location>
        <begin position="30"/>
        <end position="48"/>
    </location>
</feature>
<evidence type="ECO:0000256" key="3">
    <source>
        <dbReference type="ARBA" id="ARBA00023239"/>
    </source>
</evidence>
<evidence type="ECO:0000256" key="4">
    <source>
        <dbReference type="ARBA" id="ARBA00023317"/>
    </source>
</evidence>
<dbReference type="Proteomes" id="UP000037086">
    <property type="component" value="Unassembled WGS sequence"/>
</dbReference>
<keyword evidence="5" id="KW-0812">Transmembrane</keyword>
<gene>
    <name evidence="6" type="primary">psd</name>
    <name evidence="6" type="ORF">AlmWB_02920</name>
</gene>
<dbReference type="EMBL" id="JPSQ01000063">
    <property type="protein sequence ID" value="KND62512.1"/>
    <property type="molecule type" value="Genomic_DNA"/>
</dbReference>
<keyword evidence="2" id="KW-0865">Zymogen</keyword>
<keyword evidence="5" id="KW-0472">Membrane</keyword>
<sequence>MIMKKKIIKKKKNKIHFFYSNLEKSFWKRLILRILSSHSFTFIFSLYFKTFISKIHIQKIVKQEKMNLRLFEKQKFTSYNDFFTRKYKKIGFCKEAEIFISPGEGFISIYPILPYSIYLIKNTKYHLSDFLKNNNLALNYNQGYIIVLRLAPTHYHRYIFVDNGIISHPSVKIKGKFHTVQPIAFNYYNVFHENSREYIILDTQNFGQIIQAEVGALLVGKINNHSIKNFHKGEEKGFFSIGGSTIILLVKPNKVKFEPYILKKTQENIETKVNIGNKIGTKIIY</sequence>
<keyword evidence="1" id="KW-0210">Decarboxylase</keyword>
<evidence type="ECO:0000256" key="2">
    <source>
        <dbReference type="ARBA" id="ARBA00023145"/>
    </source>
</evidence>
<dbReference type="AlphaFoldDB" id="A0A0L0MII8"/>
<comment type="caution">
    <text evidence="6">The sequence shown here is derived from an EMBL/GenBank/DDBJ whole genome shotgun (WGS) entry which is preliminary data.</text>
</comment>
<accession>A0A0L0MII8</accession>
<evidence type="ECO:0000313" key="7">
    <source>
        <dbReference type="Proteomes" id="UP000037086"/>
    </source>
</evidence>
<keyword evidence="5" id="KW-1133">Transmembrane helix</keyword>
<dbReference type="OrthoDB" id="9802030at2"/>
<keyword evidence="4" id="KW-0670">Pyruvate</keyword>
<keyword evidence="3" id="KW-0456">Lyase</keyword>
<dbReference type="GO" id="GO:0008654">
    <property type="term" value="P:phospholipid biosynthetic process"/>
    <property type="evidence" value="ECO:0007669"/>
    <property type="project" value="InterPro"/>
</dbReference>
<proteinExistence type="predicted"/>
<dbReference type="InterPro" id="IPR003817">
    <property type="entry name" value="PS_Dcarbxylase"/>
</dbReference>
<name>A0A0L0MII8_9MOLU</name>